<evidence type="ECO:0000313" key="3">
    <source>
        <dbReference type="EMBL" id="BBB33197.1"/>
    </source>
</evidence>
<sequence>MDREAFVYKITEIIFKHFGQYGTDSVKQCVRELVKTIEPQKELLEGSSEREDKDTAIITVFGESKPGIVAGITSVLAENNVDITDIAQTLLGKNFAMIIIVDLSLCSKNFTELKEVLIKKGEELGVAVFSQHKELFKSMHRI</sequence>
<keyword evidence="4" id="KW-1185">Reference proteome</keyword>
<dbReference type="Pfam" id="PF13740">
    <property type="entry name" value="ACT_6"/>
    <property type="match status" value="1"/>
</dbReference>
<dbReference type="InterPro" id="IPR045865">
    <property type="entry name" value="ACT-like_dom_sf"/>
</dbReference>
<dbReference type="InterPro" id="IPR002912">
    <property type="entry name" value="ACT_dom"/>
</dbReference>
<reference evidence="3 4" key="1">
    <citation type="journal article" date="2012" name="Extremophiles">
        <title>Thermotomaculum hydrothermale gen. nov., sp. nov., a novel heterotrophic thermophile within the phylum Acidobacteria from a deep-sea hydrothermal vent chimney in the Southern Okinawa Trough.</title>
        <authorList>
            <person name="Izumi H."/>
            <person name="Nunoura T."/>
            <person name="Miyazaki M."/>
            <person name="Mino S."/>
            <person name="Toki T."/>
            <person name="Takai K."/>
            <person name="Sako Y."/>
            <person name="Sawabe T."/>
            <person name="Nakagawa S."/>
        </authorList>
    </citation>
    <scope>NUCLEOTIDE SEQUENCE [LARGE SCALE GENOMIC DNA]</scope>
    <source>
        <strain evidence="3 4">AC55</strain>
    </source>
</reference>
<proteinExistence type="inferred from homology"/>
<dbReference type="InterPro" id="IPR022986">
    <property type="entry name" value="UPF0237_ACT"/>
</dbReference>
<gene>
    <name evidence="3" type="ORF">TTHT_1725</name>
</gene>
<dbReference type="PROSITE" id="PS51671">
    <property type="entry name" value="ACT"/>
    <property type="match status" value="1"/>
</dbReference>
<dbReference type="PANTHER" id="PTHR34875">
    <property type="entry name" value="UPF0237 PROTEIN MJ1558"/>
    <property type="match status" value="1"/>
</dbReference>
<dbReference type="Gene3D" id="3.30.70.260">
    <property type="match status" value="1"/>
</dbReference>
<dbReference type="KEGG" id="thyd:TTHT_1725"/>
<dbReference type="SUPFAM" id="SSF55021">
    <property type="entry name" value="ACT-like"/>
    <property type="match status" value="1"/>
</dbReference>
<organism evidence="3 4">
    <name type="scientific">Thermotomaculum hydrothermale</name>
    <dbReference type="NCBI Taxonomy" id="981385"/>
    <lineage>
        <taxon>Bacteria</taxon>
        <taxon>Pseudomonadati</taxon>
        <taxon>Acidobacteriota</taxon>
        <taxon>Holophagae</taxon>
        <taxon>Thermotomaculales</taxon>
        <taxon>Thermotomaculaceae</taxon>
        <taxon>Thermotomaculum</taxon>
    </lineage>
</organism>
<evidence type="ECO:0000313" key="4">
    <source>
        <dbReference type="Proteomes" id="UP000595564"/>
    </source>
</evidence>
<dbReference type="EMBL" id="AP017470">
    <property type="protein sequence ID" value="BBB33197.1"/>
    <property type="molecule type" value="Genomic_DNA"/>
</dbReference>
<dbReference type="HAMAP" id="MF_01054">
    <property type="entry name" value="UPF0237"/>
    <property type="match status" value="1"/>
</dbReference>
<protein>
    <recommendedName>
        <fullName evidence="1">UPF0237 protein TTHT_1725</fullName>
    </recommendedName>
</protein>
<dbReference type="InterPro" id="IPR050990">
    <property type="entry name" value="UPF0237/GcvR_regulator"/>
</dbReference>
<accession>A0A7R6SZY2</accession>
<dbReference type="CDD" id="cd04872">
    <property type="entry name" value="ACT_1ZPV"/>
    <property type="match status" value="1"/>
</dbReference>
<feature type="domain" description="ACT" evidence="2">
    <location>
        <begin position="57"/>
        <end position="131"/>
    </location>
</feature>
<name>A0A7R6SZY2_9BACT</name>
<dbReference type="Proteomes" id="UP000595564">
    <property type="component" value="Chromosome"/>
</dbReference>
<evidence type="ECO:0000259" key="2">
    <source>
        <dbReference type="PROSITE" id="PS51671"/>
    </source>
</evidence>
<dbReference type="PANTHER" id="PTHR34875:SF6">
    <property type="entry name" value="UPF0237 PROTEIN MJ1558"/>
    <property type="match status" value="1"/>
</dbReference>
<evidence type="ECO:0000256" key="1">
    <source>
        <dbReference type="HAMAP-Rule" id="MF_01054"/>
    </source>
</evidence>
<dbReference type="AlphaFoldDB" id="A0A7R6SZY2"/>
<comment type="similarity">
    <text evidence="1">Belongs to the UPF0237 family.</text>
</comment>
<dbReference type="NCBIfam" id="NF001220">
    <property type="entry name" value="PRK00194.1"/>
    <property type="match status" value="1"/>
</dbReference>